<gene>
    <name evidence="1" type="ORF">LZC95_39750</name>
</gene>
<evidence type="ECO:0000313" key="2">
    <source>
        <dbReference type="Proteomes" id="UP001379533"/>
    </source>
</evidence>
<organism evidence="1 2">
    <name type="scientific">Pendulispora brunnea</name>
    <dbReference type="NCBI Taxonomy" id="2905690"/>
    <lineage>
        <taxon>Bacteria</taxon>
        <taxon>Pseudomonadati</taxon>
        <taxon>Myxococcota</taxon>
        <taxon>Myxococcia</taxon>
        <taxon>Myxococcales</taxon>
        <taxon>Sorangiineae</taxon>
        <taxon>Pendulisporaceae</taxon>
        <taxon>Pendulispora</taxon>
    </lineage>
</organism>
<accession>A0ABZ2K609</accession>
<keyword evidence="2" id="KW-1185">Reference proteome</keyword>
<sequence>MHMELNDDAFRFFTGLSGRLHLALSEEPTRITPNLLNLAAPPTARVTDASITFKVFEDGNFRALTEEEWGRVVMRTPSIRMRDRLGELVVEHLAPDGSVFSVRDLCAAVEETARRSRASSKWFGGVDVHHVYFEGIHLDEDGVWDIRWGS</sequence>
<reference evidence="1 2" key="1">
    <citation type="submission" date="2021-12" db="EMBL/GenBank/DDBJ databases">
        <title>Discovery of the Pendulisporaceae a myxobacterial family with distinct sporulation behavior and unique specialized metabolism.</title>
        <authorList>
            <person name="Garcia R."/>
            <person name="Popoff A."/>
            <person name="Bader C.D."/>
            <person name="Loehr J."/>
            <person name="Walesch S."/>
            <person name="Walt C."/>
            <person name="Boldt J."/>
            <person name="Bunk B."/>
            <person name="Haeckl F.J.F.P.J."/>
            <person name="Gunesch A.P."/>
            <person name="Birkelbach J."/>
            <person name="Nuebel U."/>
            <person name="Pietschmann T."/>
            <person name="Bach T."/>
            <person name="Mueller R."/>
        </authorList>
    </citation>
    <scope>NUCLEOTIDE SEQUENCE [LARGE SCALE GENOMIC DNA]</scope>
    <source>
        <strain evidence="1 2">MSr12523</strain>
    </source>
</reference>
<dbReference type="EMBL" id="CP089982">
    <property type="protein sequence ID" value="WXA92570.1"/>
    <property type="molecule type" value="Genomic_DNA"/>
</dbReference>
<dbReference type="Proteomes" id="UP001379533">
    <property type="component" value="Chromosome"/>
</dbReference>
<evidence type="ECO:0000313" key="1">
    <source>
        <dbReference type="EMBL" id="WXA92570.1"/>
    </source>
</evidence>
<proteinExistence type="predicted"/>
<protein>
    <submittedName>
        <fullName evidence="1">Uncharacterized protein</fullName>
    </submittedName>
</protein>
<name>A0ABZ2K609_9BACT</name>
<dbReference type="RefSeq" id="WP_394843174.1">
    <property type="nucleotide sequence ID" value="NZ_CP089982.1"/>
</dbReference>